<dbReference type="OrthoDB" id="1892640at2759"/>
<gene>
    <name evidence="7" type="ORF">GOP47_0017964</name>
</gene>
<organism evidence="7 8">
    <name type="scientific">Adiantum capillus-veneris</name>
    <name type="common">Maidenhair fern</name>
    <dbReference type="NCBI Taxonomy" id="13818"/>
    <lineage>
        <taxon>Eukaryota</taxon>
        <taxon>Viridiplantae</taxon>
        <taxon>Streptophyta</taxon>
        <taxon>Embryophyta</taxon>
        <taxon>Tracheophyta</taxon>
        <taxon>Polypodiopsida</taxon>
        <taxon>Polypodiidae</taxon>
        <taxon>Polypodiales</taxon>
        <taxon>Pteridineae</taxon>
        <taxon>Pteridaceae</taxon>
        <taxon>Vittarioideae</taxon>
        <taxon>Adiantum</taxon>
    </lineage>
</organism>
<comment type="caution">
    <text evidence="7">The sequence shown here is derived from an EMBL/GenBank/DDBJ whole genome shotgun (WGS) entry which is preliminary data.</text>
</comment>
<evidence type="ECO:0000256" key="4">
    <source>
        <dbReference type="ARBA" id="ARBA00022989"/>
    </source>
</evidence>
<keyword evidence="3 6" id="KW-0812">Transmembrane</keyword>
<keyword evidence="5 6" id="KW-0472">Membrane</keyword>
<feature type="transmembrane region" description="Helical" evidence="6">
    <location>
        <begin position="69"/>
        <end position="95"/>
    </location>
</feature>
<dbReference type="GO" id="GO:0016020">
    <property type="term" value="C:membrane"/>
    <property type="evidence" value="ECO:0007669"/>
    <property type="project" value="UniProtKB-SubCell"/>
</dbReference>
<evidence type="ECO:0000256" key="1">
    <source>
        <dbReference type="ARBA" id="ARBA00004141"/>
    </source>
</evidence>
<evidence type="ECO:0000256" key="5">
    <source>
        <dbReference type="ARBA" id="ARBA00023136"/>
    </source>
</evidence>
<dbReference type="PRINTS" id="PR00259">
    <property type="entry name" value="TMFOUR"/>
</dbReference>
<comment type="subcellular location">
    <subcellularLocation>
        <location evidence="1">Membrane</location>
        <topology evidence="1">Multi-pass membrane protein</topology>
    </subcellularLocation>
</comment>
<dbReference type="Pfam" id="PF00335">
    <property type="entry name" value="Tetraspanin"/>
    <property type="match status" value="1"/>
</dbReference>
<dbReference type="InterPro" id="IPR044991">
    <property type="entry name" value="TET_plant"/>
</dbReference>
<evidence type="ECO:0000256" key="3">
    <source>
        <dbReference type="ARBA" id="ARBA00022692"/>
    </source>
</evidence>
<evidence type="ECO:0000313" key="7">
    <source>
        <dbReference type="EMBL" id="KAI5067436.1"/>
    </source>
</evidence>
<reference evidence="7" key="1">
    <citation type="submission" date="2021-01" db="EMBL/GenBank/DDBJ databases">
        <title>Adiantum capillus-veneris genome.</title>
        <authorList>
            <person name="Fang Y."/>
            <person name="Liao Q."/>
        </authorList>
    </citation>
    <scope>NUCLEOTIDE SEQUENCE</scope>
    <source>
        <strain evidence="7">H3</strain>
        <tissue evidence="7">Leaf</tissue>
    </source>
</reference>
<proteinExistence type="inferred from homology"/>
<keyword evidence="4 6" id="KW-1133">Transmembrane helix</keyword>
<dbReference type="EMBL" id="JABFUD020000017">
    <property type="protein sequence ID" value="KAI5067436.1"/>
    <property type="molecule type" value="Genomic_DNA"/>
</dbReference>
<dbReference type="GO" id="GO:0009734">
    <property type="term" value="P:auxin-activated signaling pathway"/>
    <property type="evidence" value="ECO:0007669"/>
    <property type="project" value="InterPro"/>
</dbReference>
<feature type="transmembrane region" description="Helical" evidence="6">
    <location>
        <begin position="41"/>
        <end position="62"/>
    </location>
</feature>
<dbReference type="Proteomes" id="UP000886520">
    <property type="component" value="Chromosome 17"/>
</dbReference>
<sequence length="266" mass="29719">MGLSDSLVSILNFLTFLLSIPIIGAGVWLAKQHSTDCYRFLQGPVIALGVFILLVSLAGFFGSCCRVTCLLWIYLVVMFLLILLLLVFTIFAFVVTNKTAGEIVGNKGYKEYKLGDYSTWLRRQVNKTSNWQKIESCLSESNFCDGLRNRYPTKAEFDKAKLSPVQSGCCKPPTGCGCSFVNATYWDTCSNTSADPDCGSYSTNSTILCFDCKSCRAGVLQNINKDWRKVAQINIIFLVFLVVVYTVGCCAFKNVKRSRYKKRSFP</sequence>
<evidence type="ECO:0000256" key="6">
    <source>
        <dbReference type="SAM" id="Phobius"/>
    </source>
</evidence>
<evidence type="ECO:0000313" key="8">
    <source>
        <dbReference type="Proteomes" id="UP000886520"/>
    </source>
</evidence>
<dbReference type="AlphaFoldDB" id="A0A9D4ZCB0"/>
<evidence type="ECO:0000256" key="2">
    <source>
        <dbReference type="ARBA" id="ARBA00006840"/>
    </source>
</evidence>
<accession>A0A9D4ZCB0</accession>
<comment type="similarity">
    <text evidence="2">Belongs to the tetraspanin (TM4SF) family.</text>
</comment>
<protein>
    <recommendedName>
        <fullName evidence="9">Tetraspanin-8</fullName>
    </recommendedName>
</protein>
<dbReference type="InterPro" id="IPR018499">
    <property type="entry name" value="Tetraspanin/Peripherin"/>
</dbReference>
<evidence type="ECO:0008006" key="9">
    <source>
        <dbReference type="Google" id="ProtNLM"/>
    </source>
</evidence>
<feature type="transmembrane region" description="Helical" evidence="6">
    <location>
        <begin position="7"/>
        <end position="29"/>
    </location>
</feature>
<feature type="transmembrane region" description="Helical" evidence="6">
    <location>
        <begin position="235"/>
        <end position="255"/>
    </location>
</feature>
<keyword evidence="8" id="KW-1185">Reference proteome</keyword>
<name>A0A9D4ZCB0_ADICA</name>
<dbReference type="PANTHER" id="PTHR32191">
    <property type="entry name" value="TETRASPANIN-8-RELATED"/>
    <property type="match status" value="1"/>
</dbReference>